<dbReference type="InterPro" id="IPR052337">
    <property type="entry name" value="SAT4-like"/>
</dbReference>
<feature type="compositionally biased region" description="Basic and acidic residues" evidence="6">
    <location>
        <begin position="334"/>
        <end position="344"/>
    </location>
</feature>
<comment type="similarity">
    <text evidence="5">Belongs to the SAT4 family.</text>
</comment>
<dbReference type="OrthoDB" id="4525788at2759"/>
<keyword evidence="2 7" id="KW-0812">Transmembrane</keyword>
<evidence type="ECO:0000256" key="4">
    <source>
        <dbReference type="ARBA" id="ARBA00023136"/>
    </source>
</evidence>
<dbReference type="PANTHER" id="PTHR33048">
    <property type="entry name" value="PTH11-LIKE INTEGRAL MEMBRANE PROTEIN (AFU_ORTHOLOGUE AFUA_5G11245)"/>
    <property type="match status" value="1"/>
</dbReference>
<evidence type="ECO:0000256" key="6">
    <source>
        <dbReference type="SAM" id="MobiDB-lite"/>
    </source>
</evidence>
<name>A0A1S9DA31_ASPOZ</name>
<evidence type="ECO:0008006" key="12">
    <source>
        <dbReference type="Google" id="ProtNLM"/>
    </source>
</evidence>
<dbReference type="Pfam" id="PF24494">
    <property type="entry name" value="DUF7587"/>
    <property type="match status" value="1"/>
</dbReference>
<dbReference type="PANTHER" id="PTHR33048:SF129">
    <property type="entry name" value="INTEGRAL MEMBRANE PROTEIN-RELATED"/>
    <property type="match status" value="1"/>
</dbReference>
<accession>A0A1S9DA31</accession>
<feature type="transmembrane region" description="Helical" evidence="7">
    <location>
        <begin position="139"/>
        <end position="172"/>
    </location>
</feature>
<feature type="transmembrane region" description="Helical" evidence="7">
    <location>
        <begin position="261"/>
        <end position="285"/>
    </location>
</feature>
<dbReference type="AlphaFoldDB" id="A0A1S9DA31"/>
<feature type="compositionally biased region" description="Polar residues" evidence="6">
    <location>
        <begin position="308"/>
        <end position="323"/>
    </location>
</feature>
<dbReference type="InterPro" id="IPR049326">
    <property type="entry name" value="Rhodopsin_dom_fungi"/>
</dbReference>
<organism evidence="10 11">
    <name type="scientific">Aspergillus oryzae</name>
    <name type="common">Yellow koji mold</name>
    <dbReference type="NCBI Taxonomy" id="5062"/>
    <lineage>
        <taxon>Eukaryota</taxon>
        <taxon>Fungi</taxon>
        <taxon>Dikarya</taxon>
        <taxon>Ascomycota</taxon>
        <taxon>Pezizomycotina</taxon>
        <taxon>Eurotiomycetes</taxon>
        <taxon>Eurotiomycetidae</taxon>
        <taxon>Eurotiales</taxon>
        <taxon>Aspergillaceae</taxon>
        <taxon>Aspergillus</taxon>
        <taxon>Aspergillus subgen. Circumdati</taxon>
    </lineage>
</organism>
<feature type="compositionally biased region" description="Polar residues" evidence="6">
    <location>
        <begin position="358"/>
        <end position="384"/>
    </location>
</feature>
<feature type="region of interest" description="Disordered" evidence="6">
    <location>
        <begin position="358"/>
        <end position="387"/>
    </location>
</feature>
<feature type="transmembrane region" description="Helical" evidence="7">
    <location>
        <begin position="27"/>
        <end position="48"/>
    </location>
</feature>
<feature type="compositionally biased region" description="Basic residues" evidence="6">
    <location>
        <begin position="324"/>
        <end position="333"/>
    </location>
</feature>
<evidence type="ECO:0000256" key="7">
    <source>
        <dbReference type="SAM" id="Phobius"/>
    </source>
</evidence>
<evidence type="ECO:0000313" key="10">
    <source>
        <dbReference type="EMBL" id="OOO05945.1"/>
    </source>
</evidence>
<dbReference type="VEuPathDB" id="FungiDB:AO090701000204"/>
<feature type="transmembrane region" description="Helical" evidence="7">
    <location>
        <begin position="225"/>
        <end position="249"/>
    </location>
</feature>
<gene>
    <name evidence="10" type="ORF">OAory_01016060</name>
</gene>
<sequence>MKLPPADVLATWPTPNYIDPTTRGDSVLVVTIVFSAIAFVITCLRLYTRIKITCSPGIDDILIVVALAFTIAMCVVICLATERHGCNRHIWDVPLEWLPTASKFNLLFQILFSLSSSITKLALLWFCKRLLGAGSKGLYTTYNIVLIGAMVLVALLCIIFLFVCIFQCSPIHAYWDFQPTYPHHCLNDGAVVFAASVVNIFTDFISTVIPMPLIWNLKLPARQRIAVMSIFSLGIVVNVAGTVRTVYVYKSMIASYDMTWFGWPVFLAASIEINLGLICASAPALRPLVAFFLPRLLQSTQRYASGYGQSRPQKLWSSVNPSRHSTKPSRGRSHHPDTDSQLERFEVYRTVEMETWTESRNLSDPTGNTHSMPSNHARVTTPNQDFDLKCDTSTPTEDIPLEYFPEPTEEDEHPWYSAFRLALDKPLLRIWDSHSTVKPTSKNRLYSRDQIKRLDTFEARAISLSIHAHNSRAPTPFISFTTSAGAARRLAQKMPQKRGSQMLTVINPRVRRAKGRYLLSTVDEMCYYGVRKPYRTFYRDYQDEFLCLWVVGEEEIVGHWKWDKLVEEKGWYQATILPAFRKHDKRFTAHLSPISLSVSVEVCSDTSSSAEMISRGQTKGWEEGNSLDSEISPDQHQDLSSEGYSGSLEDYSDPGDSYYENEANSIGFLLNASEED</sequence>
<dbReference type="eggNOG" id="ENOG502SN2B">
    <property type="taxonomic scope" value="Eukaryota"/>
</dbReference>
<dbReference type="Pfam" id="PF20684">
    <property type="entry name" value="Fung_rhodopsin"/>
    <property type="match status" value="1"/>
</dbReference>
<comment type="caution">
    <text evidence="10">The sequence shown here is derived from an EMBL/GenBank/DDBJ whole genome shotgun (WGS) entry which is preliminary data.</text>
</comment>
<evidence type="ECO:0000313" key="11">
    <source>
        <dbReference type="Proteomes" id="UP000190312"/>
    </source>
</evidence>
<dbReference type="EMBL" id="MKZY01000008">
    <property type="protein sequence ID" value="OOO05945.1"/>
    <property type="molecule type" value="Genomic_DNA"/>
</dbReference>
<protein>
    <recommendedName>
        <fullName evidence="12">Integral membrane protein</fullName>
    </recommendedName>
</protein>
<proteinExistence type="inferred from homology"/>
<feature type="domain" description="DUF7587" evidence="9">
    <location>
        <begin position="427"/>
        <end position="565"/>
    </location>
</feature>
<evidence type="ECO:0000259" key="9">
    <source>
        <dbReference type="Pfam" id="PF24494"/>
    </source>
</evidence>
<keyword evidence="3 7" id="KW-1133">Transmembrane helix</keyword>
<evidence type="ECO:0000256" key="1">
    <source>
        <dbReference type="ARBA" id="ARBA00004141"/>
    </source>
</evidence>
<dbReference type="InterPro" id="IPR056009">
    <property type="entry name" value="DUF7587"/>
</dbReference>
<dbReference type="GO" id="GO:0016020">
    <property type="term" value="C:membrane"/>
    <property type="evidence" value="ECO:0007669"/>
    <property type="project" value="UniProtKB-SubCell"/>
</dbReference>
<evidence type="ECO:0000256" key="5">
    <source>
        <dbReference type="ARBA" id="ARBA00038359"/>
    </source>
</evidence>
<reference evidence="10 11" key="1">
    <citation type="submission" date="2016-10" db="EMBL/GenBank/DDBJ databases">
        <title>Genome sequencing of Aspergillus oryzae BCC7051.</title>
        <authorList>
            <person name="Thammarongtham C."/>
            <person name="Vorapreeda T."/>
            <person name="Nookaew I."/>
            <person name="Srisuk T."/>
            <person name="Land M."/>
            <person name="Jeennor S."/>
            <person name="Laoteng K."/>
        </authorList>
    </citation>
    <scope>NUCLEOTIDE SEQUENCE [LARGE SCALE GENOMIC DNA]</scope>
    <source>
        <strain evidence="10 11">BCC7051</strain>
    </source>
</reference>
<dbReference type="Proteomes" id="UP000190312">
    <property type="component" value="Unassembled WGS sequence"/>
</dbReference>
<keyword evidence="4 7" id="KW-0472">Membrane</keyword>
<evidence type="ECO:0000256" key="3">
    <source>
        <dbReference type="ARBA" id="ARBA00022989"/>
    </source>
</evidence>
<feature type="transmembrane region" description="Helical" evidence="7">
    <location>
        <begin position="60"/>
        <end position="82"/>
    </location>
</feature>
<feature type="region of interest" description="Disordered" evidence="6">
    <location>
        <begin position="308"/>
        <end position="344"/>
    </location>
</feature>
<comment type="subcellular location">
    <subcellularLocation>
        <location evidence="1">Membrane</location>
        <topology evidence="1">Multi-pass membrane protein</topology>
    </subcellularLocation>
</comment>
<feature type="region of interest" description="Disordered" evidence="6">
    <location>
        <begin position="611"/>
        <end position="660"/>
    </location>
</feature>
<evidence type="ECO:0000259" key="8">
    <source>
        <dbReference type="Pfam" id="PF20684"/>
    </source>
</evidence>
<feature type="domain" description="Rhodopsin" evidence="8">
    <location>
        <begin position="44"/>
        <end position="290"/>
    </location>
</feature>
<feature type="transmembrane region" description="Helical" evidence="7">
    <location>
        <begin position="192"/>
        <end position="213"/>
    </location>
</feature>
<evidence type="ECO:0000256" key="2">
    <source>
        <dbReference type="ARBA" id="ARBA00022692"/>
    </source>
</evidence>